<dbReference type="EMBL" id="NAJP01000094">
    <property type="protein sequence ID" value="TKA31837.1"/>
    <property type="molecule type" value="Genomic_DNA"/>
</dbReference>
<dbReference type="CDD" id="cd19481">
    <property type="entry name" value="RecA-like_protease"/>
    <property type="match status" value="1"/>
</dbReference>
<gene>
    <name evidence="2" type="ORF">B0A54_16577</name>
</gene>
<dbReference type="SMART" id="SM00382">
    <property type="entry name" value="AAA"/>
    <property type="match status" value="1"/>
</dbReference>
<dbReference type="InterPro" id="IPR027417">
    <property type="entry name" value="P-loop_NTPase"/>
</dbReference>
<comment type="caution">
    <text evidence="2">The sequence shown here is derived from an EMBL/GenBank/DDBJ whole genome shotgun (WGS) entry which is preliminary data.</text>
</comment>
<name>A0A4U0U9P8_9PEZI</name>
<dbReference type="SUPFAM" id="SSF52540">
    <property type="entry name" value="P-loop containing nucleoside triphosphate hydrolases"/>
    <property type="match status" value="1"/>
</dbReference>
<reference evidence="2 3" key="1">
    <citation type="submission" date="2017-03" db="EMBL/GenBank/DDBJ databases">
        <title>Genomes of endolithic fungi from Antarctica.</title>
        <authorList>
            <person name="Coleine C."/>
            <person name="Masonjones S."/>
            <person name="Stajich J.E."/>
        </authorList>
    </citation>
    <scope>NUCLEOTIDE SEQUENCE [LARGE SCALE GENOMIC DNA]</scope>
    <source>
        <strain evidence="2 3">CCFEE 5311</strain>
    </source>
</reference>
<dbReference type="Proteomes" id="UP000310066">
    <property type="component" value="Unassembled WGS sequence"/>
</dbReference>
<dbReference type="InterPro" id="IPR003593">
    <property type="entry name" value="AAA+_ATPase"/>
</dbReference>
<dbReference type="AlphaFoldDB" id="A0A4U0U9P8"/>
<evidence type="ECO:0000313" key="3">
    <source>
        <dbReference type="Proteomes" id="UP000310066"/>
    </source>
</evidence>
<dbReference type="InterPro" id="IPR003959">
    <property type="entry name" value="ATPase_AAA_core"/>
</dbReference>
<accession>A0A4U0U9P8</accession>
<dbReference type="Gene3D" id="3.40.50.300">
    <property type="entry name" value="P-loop containing nucleotide triphosphate hydrolases"/>
    <property type="match status" value="1"/>
</dbReference>
<dbReference type="OrthoDB" id="10042665at2759"/>
<dbReference type="Pfam" id="PF00004">
    <property type="entry name" value="AAA"/>
    <property type="match status" value="1"/>
</dbReference>
<sequence length="333" mass="37442">MAEGDGAYSFVVRTRIDNTKVSHSNGRLGIIKLFVKGRIMVDPELMRRINPNYRMPAVEAFDDVTWEMLQDERIREGAITGADLRVDELVPEDLLVCSPTVQGFSLGDKQWLEFAVANIKDIDWNGDVLTQLSLPAKQMKVIHALCDAHLVRHYEFDDSIAGKGCGFSILLHGPPGVGKTMTAEAMSEHLQRPLYSISAGEPGIVARALEARLSDIFAMAERWHALLLLDEADVYVEQRAPKDLVRNELVCVFLRKLEYYRGILILTTNRITTIDEAVASRIHLPLPHHELSQLARSAIWKGFVHRVRTRKGHAECKSADIETLSRNVLNGRE</sequence>
<dbReference type="STRING" id="329885.A0A4U0U9P8"/>
<dbReference type="PANTHER" id="PTHR46411:SF3">
    <property type="entry name" value="AAA+ ATPASE DOMAIN-CONTAINING PROTEIN"/>
    <property type="match status" value="1"/>
</dbReference>
<feature type="domain" description="AAA+ ATPase" evidence="1">
    <location>
        <begin position="165"/>
        <end position="288"/>
    </location>
</feature>
<dbReference type="GO" id="GO:0016887">
    <property type="term" value="F:ATP hydrolysis activity"/>
    <property type="evidence" value="ECO:0007669"/>
    <property type="project" value="InterPro"/>
</dbReference>
<evidence type="ECO:0000313" key="2">
    <source>
        <dbReference type="EMBL" id="TKA31837.1"/>
    </source>
</evidence>
<organism evidence="2 3">
    <name type="scientific">Friedmanniomyces endolithicus</name>
    <dbReference type="NCBI Taxonomy" id="329885"/>
    <lineage>
        <taxon>Eukaryota</taxon>
        <taxon>Fungi</taxon>
        <taxon>Dikarya</taxon>
        <taxon>Ascomycota</taxon>
        <taxon>Pezizomycotina</taxon>
        <taxon>Dothideomycetes</taxon>
        <taxon>Dothideomycetidae</taxon>
        <taxon>Mycosphaerellales</taxon>
        <taxon>Teratosphaeriaceae</taxon>
        <taxon>Friedmanniomyces</taxon>
    </lineage>
</organism>
<dbReference type="GO" id="GO:0005524">
    <property type="term" value="F:ATP binding"/>
    <property type="evidence" value="ECO:0007669"/>
    <property type="project" value="InterPro"/>
</dbReference>
<protein>
    <recommendedName>
        <fullName evidence="1">AAA+ ATPase domain-containing protein</fullName>
    </recommendedName>
</protein>
<dbReference type="PANTHER" id="PTHR46411">
    <property type="entry name" value="FAMILY ATPASE, PUTATIVE-RELATED"/>
    <property type="match status" value="1"/>
</dbReference>
<proteinExistence type="predicted"/>
<evidence type="ECO:0000259" key="1">
    <source>
        <dbReference type="SMART" id="SM00382"/>
    </source>
</evidence>